<dbReference type="InterPro" id="IPR042100">
    <property type="entry name" value="Bug_dom1"/>
</dbReference>
<dbReference type="CDD" id="cd07012">
    <property type="entry name" value="PBP2_Bug_TTT"/>
    <property type="match status" value="1"/>
</dbReference>
<dbReference type="Gene3D" id="3.40.190.150">
    <property type="entry name" value="Bordetella uptake gene, domain 1"/>
    <property type="match status" value="1"/>
</dbReference>
<evidence type="ECO:0000313" key="4">
    <source>
        <dbReference type="Proteomes" id="UP001208017"/>
    </source>
</evidence>
<comment type="caution">
    <text evidence="3">The sequence shown here is derived from an EMBL/GenBank/DDBJ whole genome shotgun (WGS) entry which is preliminary data.</text>
</comment>
<feature type="chain" id="PRO_5045053247" evidence="2">
    <location>
        <begin position="21"/>
        <end position="336"/>
    </location>
</feature>
<protein>
    <submittedName>
        <fullName evidence="3">Tripartite tricarboxylate transporter substrate binding protein</fullName>
    </submittedName>
</protein>
<evidence type="ECO:0000256" key="2">
    <source>
        <dbReference type="SAM" id="SignalP"/>
    </source>
</evidence>
<name>A0ABT3X830_9BACL</name>
<evidence type="ECO:0000313" key="3">
    <source>
        <dbReference type="EMBL" id="MCX7572062.1"/>
    </source>
</evidence>
<dbReference type="Pfam" id="PF03401">
    <property type="entry name" value="TctC"/>
    <property type="match status" value="1"/>
</dbReference>
<gene>
    <name evidence="3" type="ORF">OS242_19170</name>
</gene>
<reference evidence="3 4" key="1">
    <citation type="submission" date="2022-11" db="EMBL/GenBank/DDBJ databases">
        <title>Study of microbial diversity in lake waters.</title>
        <authorList>
            <person name="Zhang J."/>
        </authorList>
    </citation>
    <scope>NUCLEOTIDE SEQUENCE [LARGE SCALE GENOMIC DNA]</scope>
    <source>
        <strain evidence="3 4">DT12</strain>
    </source>
</reference>
<accession>A0ABT3X830</accession>
<keyword evidence="2" id="KW-0732">Signal</keyword>
<organism evidence="3 4">
    <name type="scientific">Tumebacillus lacus</name>
    <dbReference type="NCBI Taxonomy" id="2995335"/>
    <lineage>
        <taxon>Bacteria</taxon>
        <taxon>Bacillati</taxon>
        <taxon>Bacillota</taxon>
        <taxon>Bacilli</taxon>
        <taxon>Bacillales</taxon>
        <taxon>Alicyclobacillaceae</taxon>
        <taxon>Tumebacillus</taxon>
    </lineage>
</organism>
<feature type="signal peptide" evidence="2">
    <location>
        <begin position="1"/>
        <end position="20"/>
    </location>
</feature>
<dbReference type="RefSeq" id="WP_267153313.1">
    <property type="nucleotide sequence ID" value="NZ_JAPMLT010000015.1"/>
</dbReference>
<dbReference type="EMBL" id="JAPMLT010000015">
    <property type="protein sequence ID" value="MCX7572062.1"/>
    <property type="molecule type" value="Genomic_DNA"/>
</dbReference>
<keyword evidence="4" id="KW-1185">Reference proteome</keyword>
<dbReference type="InterPro" id="IPR005064">
    <property type="entry name" value="BUG"/>
</dbReference>
<dbReference type="Gene3D" id="3.40.190.10">
    <property type="entry name" value="Periplasmic binding protein-like II"/>
    <property type="match status" value="1"/>
</dbReference>
<dbReference type="PANTHER" id="PTHR42928">
    <property type="entry name" value="TRICARBOXYLATE-BINDING PROTEIN"/>
    <property type="match status" value="1"/>
</dbReference>
<dbReference type="PANTHER" id="PTHR42928:SF5">
    <property type="entry name" value="BLR1237 PROTEIN"/>
    <property type="match status" value="1"/>
</dbReference>
<dbReference type="SUPFAM" id="SSF53850">
    <property type="entry name" value="Periplasmic binding protein-like II"/>
    <property type="match status" value="1"/>
</dbReference>
<comment type="similarity">
    <text evidence="1">Belongs to the UPF0065 (bug) family.</text>
</comment>
<sequence length="336" mass="35559">MKRDAVRAGLAALLLVPLIAAGCSFDGGAGGGNGDGYPTKGIEYVVPFAPGGGVDLVARAVSEYASKEWGVPVNVVNKTGGGGAVGAEYALKQAKKDGYTVLADNVSSTSMLVSGMKQPPVTLEDRQLTSRIVLDPIAFAVKADAPWKDMKEFTEWVKAHPDQLTWTSVGPAGTSAFGVADWLSAVGVDFSKTRMVATTGAADSLPKVAGGHATLAVHTVAEVYPLASAGKVKILGVQAEERSPYLPNVPTLKELGIEGVNVKWWTGLTVPKGAPDAVVKKWESTLQKMVKDPAFLEKMKTLHMEVSYQDAQTFTGFVLDEAKYYTELAEARGMRK</sequence>
<evidence type="ECO:0000256" key="1">
    <source>
        <dbReference type="ARBA" id="ARBA00006987"/>
    </source>
</evidence>
<dbReference type="Proteomes" id="UP001208017">
    <property type="component" value="Unassembled WGS sequence"/>
</dbReference>
<proteinExistence type="inferred from homology"/>
<dbReference type="PROSITE" id="PS51257">
    <property type="entry name" value="PROKAR_LIPOPROTEIN"/>
    <property type="match status" value="1"/>
</dbReference>
<dbReference type="PIRSF" id="PIRSF017082">
    <property type="entry name" value="YflP"/>
    <property type="match status" value="1"/>
</dbReference>